<evidence type="ECO:0000313" key="2">
    <source>
        <dbReference type="Proteomes" id="UP000053676"/>
    </source>
</evidence>
<name>W2TVK7_NECAM</name>
<protein>
    <submittedName>
        <fullName evidence="1">Uncharacterized protein</fullName>
    </submittedName>
</protein>
<proteinExistence type="predicted"/>
<gene>
    <name evidence="1" type="ORF">NECAME_16697</name>
</gene>
<reference evidence="2" key="1">
    <citation type="journal article" date="2014" name="Nat. Genet.">
        <title>Genome of the human hookworm Necator americanus.</title>
        <authorList>
            <person name="Tang Y.T."/>
            <person name="Gao X."/>
            <person name="Rosa B.A."/>
            <person name="Abubucker S."/>
            <person name="Hallsworth-Pepin K."/>
            <person name="Martin J."/>
            <person name="Tyagi R."/>
            <person name="Heizer E."/>
            <person name="Zhang X."/>
            <person name="Bhonagiri-Palsikar V."/>
            <person name="Minx P."/>
            <person name="Warren W.C."/>
            <person name="Wang Q."/>
            <person name="Zhan B."/>
            <person name="Hotez P.J."/>
            <person name="Sternberg P.W."/>
            <person name="Dougall A."/>
            <person name="Gaze S.T."/>
            <person name="Mulvenna J."/>
            <person name="Sotillo J."/>
            <person name="Ranganathan S."/>
            <person name="Rabelo E.M."/>
            <person name="Wilson R.K."/>
            <person name="Felgner P.L."/>
            <person name="Bethony J."/>
            <person name="Hawdon J.M."/>
            <person name="Gasser R.B."/>
            <person name="Loukas A."/>
            <person name="Mitreva M."/>
        </authorList>
    </citation>
    <scope>NUCLEOTIDE SEQUENCE [LARGE SCALE GENOMIC DNA]</scope>
</reference>
<dbReference type="EMBL" id="KI657687">
    <property type="protein sequence ID" value="ETN85694.1"/>
    <property type="molecule type" value="Genomic_DNA"/>
</dbReference>
<evidence type="ECO:0000313" key="1">
    <source>
        <dbReference type="EMBL" id="ETN85694.1"/>
    </source>
</evidence>
<accession>W2TVK7</accession>
<dbReference type="Proteomes" id="UP000053676">
    <property type="component" value="Unassembled WGS sequence"/>
</dbReference>
<dbReference type="KEGG" id="nai:NECAME_16697"/>
<organism evidence="1 2">
    <name type="scientific">Necator americanus</name>
    <name type="common">Human hookworm</name>
    <dbReference type="NCBI Taxonomy" id="51031"/>
    <lineage>
        <taxon>Eukaryota</taxon>
        <taxon>Metazoa</taxon>
        <taxon>Ecdysozoa</taxon>
        <taxon>Nematoda</taxon>
        <taxon>Chromadorea</taxon>
        <taxon>Rhabditida</taxon>
        <taxon>Rhabditina</taxon>
        <taxon>Rhabditomorpha</taxon>
        <taxon>Strongyloidea</taxon>
        <taxon>Ancylostomatidae</taxon>
        <taxon>Bunostominae</taxon>
        <taxon>Necator</taxon>
    </lineage>
</organism>
<sequence>MIKKYTTGLLVGQKAQRERMIDRRWWWGGGGRSRSGRRVQSVDNATTIRFRESTTLLSKHKKSKKEQIAK</sequence>
<keyword evidence="2" id="KW-1185">Reference proteome</keyword>
<dbReference type="AlphaFoldDB" id="W2TVK7"/>